<sequence length="342" mass="35958">MPTTTPDRTARQRPSPRRPLLAATAAAGLALAAVAAPARAAIEENYASGEPPITTTWFAPVSDAAQHADREYVAGMRPHHAGALSMSREYLSDPGRSSPLLQALSRAIVANQTFEIGMLDEVGRNLDRPPVRLPFGVKLQPVATEGLTGAQRFFKEPIPSEATYPVGPVSERDVLFAKAMIMHHEGAVEMAREYHANADARNGYLGLMNVDIVTDQTQEIALMRRVIAAYPGDADAVRVDPSMVHGMEGMKHGGHGTSAAPASTARPARAGEAGHPPHGDHAAHGDHAGHGQHGHAHHGAHGGAAPAAEARPAPARSRAAVRPRPGAQLAAEAAGHGHDHRH</sequence>
<dbReference type="InterPro" id="IPR006311">
    <property type="entry name" value="TAT_signal"/>
</dbReference>
<evidence type="ECO:0000256" key="1">
    <source>
        <dbReference type="SAM" id="MobiDB-lite"/>
    </source>
</evidence>
<dbReference type="EMBL" id="BAAAFZ010000053">
    <property type="protein sequence ID" value="GAA0592401.1"/>
    <property type="molecule type" value="Genomic_DNA"/>
</dbReference>
<dbReference type="PANTHER" id="PTHR36933">
    <property type="entry name" value="SLL0788 PROTEIN"/>
    <property type="match status" value="1"/>
</dbReference>
<dbReference type="PROSITE" id="PS51318">
    <property type="entry name" value="TAT"/>
    <property type="match status" value="1"/>
</dbReference>
<dbReference type="Proteomes" id="UP001501588">
    <property type="component" value="Unassembled WGS sequence"/>
</dbReference>
<feature type="domain" description="DUF305" evidence="3">
    <location>
        <begin position="170"/>
        <end position="226"/>
    </location>
</feature>
<gene>
    <name evidence="4" type="ORF">GCM10009416_33470</name>
</gene>
<dbReference type="Pfam" id="PF03713">
    <property type="entry name" value="DUF305"/>
    <property type="match status" value="2"/>
</dbReference>
<dbReference type="RefSeq" id="WP_343896516.1">
    <property type="nucleotide sequence ID" value="NZ_BAAAFZ010000053.1"/>
</dbReference>
<feature type="compositionally biased region" description="Basic residues" evidence="1">
    <location>
        <begin position="290"/>
        <end position="300"/>
    </location>
</feature>
<feature type="domain" description="DUF305" evidence="3">
    <location>
        <begin position="66"/>
        <end position="121"/>
    </location>
</feature>
<comment type="caution">
    <text evidence="4">The sequence shown here is derived from an EMBL/GenBank/DDBJ whole genome shotgun (WGS) entry which is preliminary data.</text>
</comment>
<evidence type="ECO:0000313" key="5">
    <source>
        <dbReference type="Proteomes" id="UP001501588"/>
    </source>
</evidence>
<dbReference type="InterPro" id="IPR012347">
    <property type="entry name" value="Ferritin-like"/>
</dbReference>
<feature type="chain" id="PRO_5045312938" description="DUF305 domain-containing protein" evidence="2">
    <location>
        <begin position="41"/>
        <end position="342"/>
    </location>
</feature>
<feature type="signal peptide" evidence="2">
    <location>
        <begin position="1"/>
        <end position="40"/>
    </location>
</feature>
<feature type="compositionally biased region" description="Low complexity" evidence="1">
    <location>
        <begin position="257"/>
        <end position="274"/>
    </location>
</feature>
<dbReference type="Gene3D" id="1.20.1260.10">
    <property type="match status" value="1"/>
</dbReference>
<evidence type="ECO:0000259" key="3">
    <source>
        <dbReference type="Pfam" id="PF03713"/>
    </source>
</evidence>
<evidence type="ECO:0000313" key="4">
    <source>
        <dbReference type="EMBL" id="GAA0592401.1"/>
    </source>
</evidence>
<feature type="compositionally biased region" description="Low complexity" evidence="1">
    <location>
        <begin position="303"/>
        <end position="327"/>
    </location>
</feature>
<dbReference type="InterPro" id="IPR005183">
    <property type="entry name" value="DUF305_CopM-like"/>
</dbReference>
<accession>A0ABP3QKB0</accession>
<proteinExistence type="predicted"/>
<protein>
    <recommendedName>
        <fullName evidence="3">DUF305 domain-containing protein</fullName>
    </recommendedName>
</protein>
<evidence type="ECO:0000256" key="2">
    <source>
        <dbReference type="SAM" id="SignalP"/>
    </source>
</evidence>
<organism evidence="4 5">
    <name type="scientific">Craurococcus roseus</name>
    <dbReference type="NCBI Taxonomy" id="77585"/>
    <lineage>
        <taxon>Bacteria</taxon>
        <taxon>Pseudomonadati</taxon>
        <taxon>Pseudomonadota</taxon>
        <taxon>Alphaproteobacteria</taxon>
        <taxon>Acetobacterales</taxon>
        <taxon>Acetobacteraceae</taxon>
        <taxon>Craurococcus</taxon>
    </lineage>
</organism>
<reference evidence="5" key="1">
    <citation type="journal article" date="2019" name="Int. J. Syst. Evol. Microbiol.">
        <title>The Global Catalogue of Microorganisms (GCM) 10K type strain sequencing project: providing services to taxonomists for standard genome sequencing and annotation.</title>
        <authorList>
            <consortium name="The Broad Institute Genomics Platform"/>
            <consortium name="The Broad Institute Genome Sequencing Center for Infectious Disease"/>
            <person name="Wu L."/>
            <person name="Ma J."/>
        </authorList>
    </citation>
    <scope>NUCLEOTIDE SEQUENCE [LARGE SCALE GENOMIC DNA]</scope>
    <source>
        <strain evidence="5">JCM 9933</strain>
    </source>
</reference>
<keyword evidence="5" id="KW-1185">Reference proteome</keyword>
<feature type="region of interest" description="Disordered" evidence="1">
    <location>
        <begin position="245"/>
        <end position="342"/>
    </location>
</feature>
<keyword evidence="2" id="KW-0732">Signal</keyword>
<name>A0ABP3QKB0_9PROT</name>
<feature type="compositionally biased region" description="Basic and acidic residues" evidence="1">
    <location>
        <begin position="275"/>
        <end position="289"/>
    </location>
</feature>
<dbReference type="PANTHER" id="PTHR36933:SF1">
    <property type="entry name" value="SLL0788 PROTEIN"/>
    <property type="match status" value="1"/>
</dbReference>